<evidence type="ECO:0000313" key="3">
    <source>
        <dbReference type="Proteomes" id="UP000324260"/>
    </source>
</evidence>
<proteinExistence type="predicted"/>
<feature type="region of interest" description="Disordered" evidence="1">
    <location>
        <begin position="64"/>
        <end position="87"/>
    </location>
</feature>
<dbReference type="AlphaFoldDB" id="A0A5D9D9R9"/>
<evidence type="ECO:0000313" key="2">
    <source>
        <dbReference type="EMBL" id="TZG40634.1"/>
    </source>
</evidence>
<accession>A0A5D9D9R9</accession>
<feature type="region of interest" description="Disordered" evidence="1">
    <location>
        <begin position="1"/>
        <end position="48"/>
    </location>
</feature>
<keyword evidence="3" id="KW-1185">Reference proteome</keyword>
<comment type="caution">
    <text evidence="2">The sequence shown here is derived from an EMBL/GenBank/DDBJ whole genome shotgun (WGS) entry which is preliminary data.</text>
</comment>
<feature type="compositionally biased region" description="Basic and acidic residues" evidence="1">
    <location>
        <begin position="16"/>
        <end position="43"/>
    </location>
</feature>
<dbReference type="EMBL" id="VTPU01000004">
    <property type="protein sequence ID" value="TZG40634.1"/>
    <property type="molecule type" value="Genomic_DNA"/>
</dbReference>
<evidence type="ECO:0000256" key="1">
    <source>
        <dbReference type="SAM" id="MobiDB-lite"/>
    </source>
</evidence>
<gene>
    <name evidence="2" type="ORF">FZZ93_06210</name>
</gene>
<dbReference type="Proteomes" id="UP000324260">
    <property type="component" value="Unassembled WGS sequence"/>
</dbReference>
<reference evidence="2 3" key="1">
    <citation type="submission" date="2019-08" db="EMBL/GenBank/DDBJ databases">
        <title>Draft Genome Sequence of Halomonas eurihalina Isolated from Preserved Hide-surface.</title>
        <authorList>
            <person name="Hussain S.A."/>
            <person name="Xu A."/>
            <person name="Sarker M."/>
            <person name="Sommers C."/>
        </authorList>
    </citation>
    <scope>NUCLEOTIDE SEQUENCE [LARGE SCALE GENOMIC DNA]</scope>
    <source>
        <strain evidence="2 3">MS1</strain>
    </source>
</reference>
<name>A0A5D9D9R9_HALER</name>
<protein>
    <submittedName>
        <fullName evidence="2">Uncharacterized protein</fullName>
    </submittedName>
</protein>
<organism evidence="2 3">
    <name type="scientific">Halomonas eurihalina</name>
    <dbReference type="NCBI Taxonomy" id="42566"/>
    <lineage>
        <taxon>Bacteria</taxon>
        <taxon>Pseudomonadati</taxon>
        <taxon>Pseudomonadota</taxon>
        <taxon>Gammaproteobacteria</taxon>
        <taxon>Oceanospirillales</taxon>
        <taxon>Halomonadaceae</taxon>
        <taxon>Halomonas</taxon>
    </lineage>
</organism>
<sequence>MTPSPNASTPWIRFTSAEEGRGKREEGRGKREEGRGKREDRLAPRSGASRIFFSLKGAKRRSYLFQRRQPRSTSGTKRRSCLFQRRQPRSTSGAIFELRTRIRYNLSPFATHSIRERHVSQQRQGHRRHVRRCRLLRIRPVTARTGL</sequence>